<dbReference type="SUPFAM" id="SSF52954">
    <property type="entry name" value="Class II aaRS ABD-related"/>
    <property type="match status" value="1"/>
</dbReference>
<dbReference type="InterPro" id="IPR036621">
    <property type="entry name" value="Anticodon-bd_dom_sf"/>
</dbReference>
<accession>A0A1V5ZML5</accession>
<dbReference type="Proteomes" id="UP000485621">
    <property type="component" value="Unassembled WGS sequence"/>
</dbReference>
<dbReference type="AlphaFoldDB" id="A0A1V5ZML5"/>
<dbReference type="Gene3D" id="3.40.50.800">
    <property type="entry name" value="Anticodon-binding domain"/>
    <property type="match status" value="1"/>
</dbReference>
<dbReference type="PANTHER" id="PTHR11451">
    <property type="entry name" value="THREONINE-TRNA LIGASE"/>
    <property type="match status" value="1"/>
</dbReference>
<protein>
    <submittedName>
        <fullName evidence="2">Threonine--tRNA ligase 2</fullName>
        <ecNumber evidence="2">6.1.1.3</ecNumber>
    </submittedName>
</protein>
<dbReference type="EMBL" id="MWDB01000017">
    <property type="protein sequence ID" value="OQB41425.1"/>
    <property type="molecule type" value="Genomic_DNA"/>
</dbReference>
<reference evidence="2" key="1">
    <citation type="submission" date="2017-02" db="EMBL/GenBank/DDBJ databases">
        <title>Delving into the versatile metabolic prowess of the omnipresent phylum Bacteroidetes.</title>
        <authorList>
            <person name="Nobu M.K."/>
            <person name="Mei R."/>
            <person name="Narihiro T."/>
            <person name="Kuroda K."/>
            <person name="Liu W.-T."/>
        </authorList>
    </citation>
    <scope>NUCLEOTIDE SEQUENCE</scope>
    <source>
        <strain evidence="2">ADurb.Bin160</strain>
    </source>
</reference>
<gene>
    <name evidence="2" type="primary">thrZ</name>
    <name evidence="2" type="ORF">BWY04_00846</name>
</gene>
<evidence type="ECO:0000256" key="1">
    <source>
        <dbReference type="ARBA" id="ARBA00022917"/>
    </source>
</evidence>
<keyword evidence="2" id="KW-0436">Ligase</keyword>
<organism evidence="2">
    <name type="scientific">candidate division CPR1 bacterium ADurb.Bin160</name>
    <dbReference type="NCBI Taxonomy" id="1852826"/>
    <lineage>
        <taxon>Bacteria</taxon>
        <taxon>candidate division CPR1</taxon>
    </lineage>
</organism>
<comment type="caution">
    <text evidence="2">The sequence shown here is derived from an EMBL/GenBank/DDBJ whole genome shotgun (WGS) entry which is preliminary data.</text>
</comment>
<sequence>MLHIALFGSFERFIGVLIEHYAGAFPFWLAPEQIRIIPVADKFENYAQKVKEELVSK</sequence>
<dbReference type="Gene3D" id="3.30.930.10">
    <property type="entry name" value="Bira Bifunctional Protein, Domain 2"/>
    <property type="match status" value="1"/>
</dbReference>
<dbReference type="GO" id="GO:0004829">
    <property type="term" value="F:threonine-tRNA ligase activity"/>
    <property type="evidence" value="ECO:0007669"/>
    <property type="project" value="UniProtKB-EC"/>
</dbReference>
<dbReference type="GO" id="GO:0006435">
    <property type="term" value="P:threonyl-tRNA aminoacylation"/>
    <property type="evidence" value="ECO:0007669"/>
    <property type="project" value="TreeGrafter"/>
</dbReference>
<dbReference type="PANTHER" id="PTHR11451:SF44">
    <property type="entry name" value="THREONINE--TRNA LIGASE, CHLOROPLASTIC_MITOCHONDRIAL 2"/>
    <property type="match status" value="1"/>
</dbReference>
<keyword evidence="1" id="KW-0648">Protein biosynthesis</keyword>
<evidence type="ECO:0000313" key="2">
    <source>
        <dbReference type="EMBL" id="OQB41425.1"/>
    </source>
</evidence>
<proteinExistence type="predicted"/>
<name>A0A1V5ZML5_9BACT</name>
<dbReference type="InterPro" id="IPR045864">
    <property type="entry name" value="aa-tRNA-synth_II/BPL/LPL"/>
</dbReference>
<dbReference type="EC" id="6.1.1.3" evidence="2"/>